<dbReference type="STRING" id="1965070.A0A443QXL6"/>
<sequence>MDGNHEPDGPKQQRSENKGTSFTWLQEKRFSQGKFWPPLTAVHREARLSFASKHLTDSTDWSTVIFSDEKKFNLDDPDGFAYFGTISFREHLVPLFSVAWLLSVVMLMPLVTRHLKRTFSPRGTMHLWPDLDWFRANGMSVIDWPARCPDLNPIENLWGCLAREVYKNSRQVENISELDSEIQFAWVNFDSEL</sequence>
<dbReference type="InterPro" id="IPR036397">
    <property type="entry name" value="RNaseH_sf"/>
</dbReference>
<feature type="transmembrane region" description="Helical" evidence="1">
    <location>
        <begin position="92"/>
        <end position="112"/>
    </location>
</feature>
<keyword evidence="1" id="KW-0472">Membrane</keyword>
<reference evidence="2" key="2">
    <citation type="submission" date="2018-11" db="EMBL/GenBank/DDBJ databases">
        <title>Trombidioid mite genomics.</title>
        <authorList>
            <person name="Dong X."/>
        </authorList>
    </citation>
    <scope>NUCLEOTIDE SEQUENCE</scope>
    <source>
        <strain evidence="2">UoL-WK</strain>
    </source>
</reference>
<name>A0A443QXL6_9ACAR</name>
<dbReference type="EMBL" id="NCKU01003314">
    <property type="protein sequence ID" value="RWS07766.1"/>
    <property type="molecule type" value="Genomic_DNA"/>
</dbReference>
<dbReference type="OrthoDB" id="10006939at2759"/>
<proteinExistence type="predicted"/>
<dbReference type="Gene3D" id="3.30.420.10">
    <property type="entry name" value="Ribonuclease H-like superfamily/Ribonuclease H"/>
    <property type="match status" value="2"/>
</dbReference>
<protein>
    <recommendedName>
        <fullName evidence="5">Tc1-like transposase DDE domain-containing protein</fullName>
    </recommendedName>
</protein>
<dbReference type="AlphaFoldDB" id="A0A443QXL6"/>
<evidence type="ECO:0000313" key="2">
    <source>
        <dbReference type="EMBL" id="RWS07764.1"/>
    </source>
</evidence>
<dbReference type="EMBL" id="NCKU01003315">
    <property type="protein sequence ID" value="RWS07764.1"/>
    <property type="molecule type" value="Genomic_DNA"/>
</dbReference>
<accession>A0A443QXL6</accession>
<evidence type="ECO:0008006" key="5">
    <source>
        <dbReference type="Google" id="ProtNLM"/>
    </source>
</evidence>
<feature type="non-terminal residue" evidence="2">
    <location>
        <position position="193"/>
    </location>
</feature>
<gene>
    <name evidence="3" type="ORF">B4U79_02459</name>
    <name evidence="2" type="ORF">B4U79_12092</name>
</gene>
<dbReference type="GO" id="GO:0003676">
    <property type="term" value="F:nucleic acid binding"/>
    <property type="evidence" value="ECO:0007669"/>
    <property type="project" value="InterPro"/>
</dbReference>
<keyword evidence="1" id="KW-0812">Transmembrane</keyword>
<evidence type="ECO:0000313" key="4">
    <source>
        <dbReference type="Proteomes" id="UP000285301"/>
    </source>
</evidence>
<evidence type="ECO:0000313" key="3">
    <source>
        <dbReference type="EMBL" id="RWS07766.1"/>
    </source>
</evidence>
<comment type="caution">
    <text evidence="2">The sequence shown here is derived from an EMBL/GenBank/DDBJ whole genome shotgun (WGS) entry which is preliminary data.</text>
</comment>
<keyword evidence="1" id="KW-1133">Transmembrane helix</keyword>
<evidence type="ECO:0000256" key="1">
    <source>
        <dbReference type="SAM" id="Phobius"/>
    </source>
</evidence>
<organism evidence="2 4">
    <name type="scientific">Dinothrombium tinctorium</name>
    <dbReference type="NCBI Taxonomy" id="1965070"/>
    <lineage>
        <taxon>Eukaryota</taxon>
        <taxon>Metazoa</taxon>
        <taxon>Ecdysozoa</taxon>
        <taxon>Arthropoda</taxon>
        <taxon>Chelicerata</taxon>
        <taxon>Arachnida</taxon>
        <taxon>Acari</taxon>
        <taxon>Acariformes</taxon>
        <taxon>Trombidiformes</taxon>
        <taxon>Prostigmata</taxon>
        <taxon>Anystina</taxon>
        <taxon>Parasitengona</taxon>
        <taxon>Trombidioidea</taxon>
        <taxon>Trombidiidae</taxon>
        <taxon>Dinothrombium</taxon>
    </lineage>
</organism>
<reference evidence="2 4" key="1">
    <citation type="journal article" date="2018" name="Gigascience">
        <title>Genomes of trombidid mites reveal novel predicted allergens and laterally-transferred genes associated with secondary metabolism.</title>
        <authorList>
            <person name="Dong X."/>
            <person name="Chaisiri K."/>
            <person name="Xia D."/>
            <person name="Armstrong S.D."/>
            <person name="Fang Y."/>
            <person name="Donnelly M.J."/>
            <person name="Kadowaki T."/>
            <person name="McGarry J.W."/>
            <person name="Darby A.C."/>
            <person name="Makepeace B.L."/>
        </authorList>
    </citation>
    <scope>NUCLEOTIDE SEQUENCE [LARGE SCALE GENOMIC DNA]</scope>
    <source>
        <strain evidence="2">UoL-WK</strain>
    </source>
</reference>
<keyword evidence="4" id="KW-1185">Reference proteome</keyword>
<dbReference type="Proteomes" id="UP000285301">
    <property type="component" value="Unassembled WGS sequence"/>
</dbReference>